<dbReference type="EMBL" id="JAYMYR010000009">
    <property type="protein sequence ID" value="KAK7342894.1"/>
    <property type="molecule type" value="Genomic_DNA"/>
</dbReference>
<comment type="caution">
    <text evidence="1">The sequence shown here is derived from an EMBL/GenBank/DDBJ whole genome shotgun (WGS) entry which is preliminary data.</text>
</comment>
<dbReference type="PANTHER" id="PTHR23317:SF76">
    <property type="entry name" value="LD20667P"/>
    <property type="match status" value="1"/>
</dbReference>
<keyword evidence="2" id="KW-1185">Reference proteome</keyword>
<dbReference type="Proteomes" id="UP001374584">
    <property type="component" value="Unassembled WGS sequence"/>
</dbReference>
<organism evidence="1 2">
    <name type="scientific">Phaseolus coccineus</name>
    <name type="common">Scarlet runner bean</name>
    <name type="synonym">Phaseolus multiflorus</name>
    <dbReference type="NCBI Taxonomy" id="3886"/>
    <lineage>
        <taxon>Eukaryota</taxon>
        <taxon>Viridiplantae</taxon>
        <taxon>Streptophyta</taxon>
        <taxon>Embryophyta</taxon>
        <taxon>Tracheophyta</taxon>
        <taxon>Spermatophyta</taxon>
        <taxon>Magnoliopsida</taxon>
        <taxon>eudicotyledons</taxon>
        <taxon>Gunneridae</taxon>
        <taxon>Pentapetalae</taxon>
        <taxon>rosids</taxon>
        <taxon>fabids</taxon>
        <taxon>Fabales</taxon>
        <taxon>Fabaceae</taxon>
        <taxon>Papilionoideae</taxon>
        <taxon>50 kb inversion clade</taxon>
        <taxon>NPAAA clade</taxon>
        <taxon>indigoferoid/millettioid clade</taxon>
        <taxon>Phaseoleae</taxon>
        <taxon>Phaseolus</taxon>
    </lineage>
</organism>
<evidence type="ECO:0000313" key="2">
    <source>
        <dbReference type="Proteomes" id="UP001374584"/>
    </source>
</evidence>
<dbReference type="PANTHER" id="PTHR23317">
    <property type="entry name" value="DEDICATOR OF CYTOKINESIS DOCK"/>
    <property type="match status" value="1"/>
</dbReference>
<reference evidence="1 2" key="1">
    <citation type="submission" date="2024-01" db="EMBL/GenBank/DDBJ databases">
        <title>The genomes of 5 underutilized Papilionoideae crops provide insights into root nodulation and disease resistanc.</title>
        <authorList>
            <person name="Jiang F."/>
        </authorList>
    </citation>
    <scope>NUCLEOTIDE SEQUENCE [LARGE SCALE GENOMIC DNA]</scope>
    <source>
        <strain evidence="1">JINMINGXINNONG_FW02</strain>
        <tissue evidence="1">Leaves</tissue>
    </source>
</reference>
<dbReference type="GO" id="GO:0007264">
    <property type="term" value="P:small GTPase-mediated signal transduction"/>
    <property type="evidence" value="ECO:0007669"/>
    <property type="project" value="InterPro"/>
</dbReference>
<dbReference type="AlphaFoldDB" id="A0AAN9LYK8"/>
<accession>A0AAN9LYK8</accession>
<dbReference type="InterPro" id="IPR026791">
    <property type="entry name" value="DOCK"/>
</dbReference>
<name>A0AAN9LYK8_PHACN</name>
<gene>
    <name evidence="1" type="ORF">VNO80_25852</name>
</gene>
<protein>
    <submittedName>
        <fullName evidence="1">Uncharacterized protein</fullName>
    </submittedName>
</protein>
<dbReference type="GO" id="GO:0005085">
    <property type="term" value="F:guanyl-nucleotide exchange factor activity"/>
    <property type="evidence" value="ECO:0007669"/>
    <property type="project" value="InterPro"/>
</dbReference>
<evidence type="ECO:0000313" key="1">
    <source>
        <dbReference type="EMBL" id="KAK7342894.1"/>
    </source>
</evidence>
<proteinExistence type="predicted"/>
<sequence length="293" mass="33538">MKQFNVEIQILMLKILKNVDSTALLQFLHPILNMLLHLIGNGGETLQVAALRAMVNIVTSATAGILVSRMGFVQCKSSMICLVLLSWAKGYRVGPVYDDVLAMAWFILELIVKSMALEKTRLFYHRLPIGEDIPPMQLKDDVFRCIMQLYDCLLTEVHERCKKGLSLAKRLDCIPVVEEEYMPYSSIPMMSALIGHGFLSMSHVDTLLNWKAARILVVLLCKHEFDVRYQKPEDKLYIAQLYFPLLGQVCQNNIPERKINAFDNHLCEVDEVPKMKLASEMMRKEKELFSSKL</sequence>